<keyword evidence="6" id="KW-1185">Reference proteome</keyword>
<keyword evidence="2" id="KW-0238">DNA-binding</keyword>
<dbReference type="InterPro" id="IPR050204">
    <property type="entry name" value="AraC_XylS_family_regulators"/>
</dbReference>
<dbReference type="PROSITE" id="PS01124">
    <property type="entry name" value="HTH_ARAC_FAMILY_2"/>
    <property type="match status" value="1"/>
</dbReference>
<gene>
    <name evidence="5" type="ORF">GCM10009850_043240</name>
</gene>
<dbReference type="RefSeq" id="WP_344477402.1">
    <property type="nucleotide sequence ID" value="NZ_BAAAQX010000010.1"/>
</dbReference>
<evidence type="ECO:0000256" key="1">
    <source>
        <dbReference type="ARBA" id="ARBA00023015"/>
    </source>
</evidence>
<evidence type="ECO:0000256" key="2">
    <source>
        <dbReference type="ARBA" id="ARBA00023125"/>
    </source>
</evidence>
<dbReference type="Gene3D" id="1.10.10.60">
    <property type="entry name" value="Homeodomain-like"/>
    <property type="match status" value="1"/>
</dbReference>
<evidence type="ECO:0000313" key="6">
    <source>
        <dbReference type="Proteomes" id="UP001499843"/>
    </source>
</evidence>
<dbReference type="PANTHER" id="PTHR46796:SF6">
    <property type="entry name" value="ARAC SUBFAMILY"/>
    <property type="match status" value="1"/>
</dbReference>
<comment type="caution">
    <text evidence="5">The sequence shown here is derived from an EMBL/GenBank/DDBJ whole genome shotgun (WGS) entry which is preliminary data.</text>
</comment>
<protein>
    <submittedName>
        <fullName evidence="5">Helix-turn-helix domain-containing protein</fullName>
    </submittedName>
</protein>
<dbReference type="Pfam" id="PF12833">
    <property type="entry name" value="HTH_18"/>
    <property type="match status" value="1"/>
</dbReference>
<dbReference type="InterPro" id="IPR009057">
    <property type="entry name" value="Homeodomain-like_sf"/>
</dbReference>
<organism evidence="5 6">
    <name type="scientific">Nonomuraea monospora</name>
    <dbReference type="NCBI Taxonomy" id="568818"/>
    <lineage>
        <taxon>Bacteria</taxon>
        <taxon>Bacillati</taxon>
        <taxon>Actinomycetota</taxon>
        <taxon>Actinomycetes</taxon>
        <taxon>Streptosporangiales</taxon>
        <taxon>Streptosporangiaceae</taxon>
        <taxon>Nonomuraea</taxon>
    </lineage>
</organism>
<keyword evidence="3" id="KW-0804">Transcription</keyword>
<keyword evidence="1" id="KW-0805">Transcription regulation</keyword>
<dbReference type="PANTHER" id="PTHR46796">
    <property type="entry name" value="HTH-TYPE TRANSCRIPTIONAL ACTIVATOR RHAS-RELATED"/>
    <property type="match status" value="1"/>
</dbReference>
<name>A0ABN3CHQ1_9ACTN</name>
<dbReference type="SMART" id="SM00342">
    <property type="entry name" value="HTH_ARAC"/>
    <property type="match status" value="1"/>
</dbReference>
<evidence type="ECO:0000259" key="4">
    <source>
        <dbReference type="PROSITE" id="PS01124"/>
    </source>
</evidence>
<sequence length="326" mass="36438">MDVVSTDQVPEAERFAFWREVNAKLPMPYDLRCDPRLESGFRARVGFSAFGSVQAALVTIAPHTAHRTARLIRQSDPELYELACTVRGGSTITQDGRRADQRLGDLVLIDTSRPYQVEHAARFPVSRVMILRFPRSLLPFPARELRELSATRIPGTRAIGALSSQFLLRLARHMPELTAAEASRLSGLTLDVLTLVLGHALDAEAVVPPHARRRALVAQIDAFVQNHLGDPRLTPDVIAAAHHISLRHLYKLFQQEGRTVAGHIRERRLERCRRDLADPALAARPIHAIAARWGFTSAAHFSEVFRTVYGLSPRQFRRQSEAGHAD</sequence>
<dbReference type="InterPro" id="IPR018060">
    <property type="entry name" value="HTH_AraC"/>
</dbReference>
<dbReference type="InterPro" id="IPR020449">
    <property type="entry name" value="Tscrpt_reg_AraC-type_HTH"/>
</dbReference>
<dbReference type="PRINTS" id="PR00032">
    <property type="entry name" value="HTHARAC"/>
</dbReference>
<feature type="domain" description="HTH araC/xylS-type" evidence="4">
    <location>
        <begin position="218"/>
        <end position="319"/>
    </location>
</feature>
<dbReference type="EMBL" id="BAAAQX010000010">
    <property type="protein sequence ID" value="GAA2208866.1"/>
    <property type="molecule type" value="Genomic_DNA"/>
</dbReference>
<evidence type="ECO:0000256" key="3">
    <source>
        <dbReference type="ARBA" id="ARBA00023163"/>
    </source>
</evidence>
<evidence type="ECO:0000313" key="5">
    <source>
        <dbReference type="EMBL" id="GAA2208866.1"/>
    </source>
</evidence>
<proteinExistence type="predicted"/>
<dbReference type="Proteomes" id="UP001499843">
    <property type="component" value="Unassembled WGS sequence"/>
</dbReference>
<dbReference type="Pfam" id="PF14525">
    <property type="entry name" value="AraC_binding_2"/>
    <property type="match status" value="1"/>
</dbReference>
<dbReference type="SUPFAM" id="SSF46689">
    <property type="entry name" value="Homeodomain-like"/>
    <property type="match status" value="1"/>
</dbReference>
<accession>A0ABN3CHQ1</accession>
<reference evidence="5 6" key="1">
    <citation type="journal article" date="2019" name="Int. J. Syst. Evol. Microbiol.">
        <title>The Global Catalogue of Microorganisms (GCM) 10K type strain sequencing project: providing services to taxonomists for standard genome sequencing and annotation.</title>
        <authorList>
            <consortium name="The Broad Institute Genomics Platform"/>
            <consortium name="The Broad Institute Genome Sequencing Center for Infectious Disease"/>
            <person name="Wu L."/>
            <person name="Ma J."/>
        </authorList>
    </citation>
    <scope>NUCLEOTIDE SEQUENCE [LARGE SCALE GENOMIC DNA]</scope>
    <source>
        <strain evidence="5 6">JCM 16114</strain>
    </source>
</reference>
<dbReference type="InterPro" id="IPR035418">
    <property type="entry name" value="AraC-bd_2"/>
</dbReference>